<dbReference type="CDD" id="cd00383">
    <property type="entry name" value="trans_reg_C"/>
    <property type="match status" value="1"/>
</dbReference>
<organism evidence="10 12">
    <name type="scientific">Holdemania massiliensis</name>
    <dbReference type="NCBI Taxonomy" id="1468449"/>
    <lineage>
        <taxon>Bacteria</taxon>
        <taxon>Bacillati</taxon>
        <taxon>Bacillota</taxon>
        <taxon>Erysipelotrichia</taxon>
        <taxon>Erysipelotrichales</taxon>
        <taxon>Erysipelotrichaceae</taxon>
        <taxon>Holdemania</taxon>
    </lineage>
</organism>
<dbReference type="InterPro" id="IPR001867">
    <property type="entry name" value="OmpR/PhoB-type_DNA-bd"/>
</dbReference>
<evidence type="ECO:0000313" key="10">
    <source>
        <dbReference type="EMBL" id="MSA88660.1"/>
    </source>
</evidence>
<dbReference type="SUPFAM" id="SSF46894">
    <property type="entry name" value="C-terminal effector domain of the bipartite response regulators"/>
    <property type="match status" value="1"/>
</dbReference>
<evidence type="ECO:0000256" key="2">
    <source>
        <dbReference type="ARBA" id="ARBA00023012"/>
    </source>
</evidence>
<keyword evidence="4 7" id="KW-0238">DNA-binding</keyword>
<keyword evidence="13" id="KW-1185">Reference proteome</keyword>
<evidence type="ECO:0000313" key="12">
    <source>
        <dbReference type="Proteomes" id="UP000433575"/>
    </source>
</evidence>
<dbReference type="GO" id="GO:0032993">
    <property type="term" value="C:protein-DNA complex"/>
    <property type="evidence" value="ECO:0007669"/>
    <property type="project" value="TreeGrafter"/>
</dbReference>
<dbReference type="GeneID" id="42457029"/>
<dbReference type="PANTHER" id="PTHR48111:SF40">
    <property type="entry name" value="PHOSPHATE REGULON TRANSCRIPTIONAL REGULATORY PROTEIN PHOB"/>
    <property type="match status" value="1"/>
</dbReference>
<dbReference type="Pfam" id="PF00486">
    <property type="entry name" value="Trans_reg_C"/>
    <property type="match status" value="1"/>
</dbReference>
<dbReference type="RefSeq" id="WP_020225225.1">
    <property type="nucleotide sequence ID" value="NZ_AP031450.1"/>
</dbReference>
<evidence type="ECO:0000256" key="6">
    <source>
        <dbReference type="PROSITE-ProRule" id="PRU00169"/>
    </source>
</evidence>
<dbReference type="GO" id="GO:0000156">
    <property type="term" value="F:phosphorelay response regulator activity"/>
    <property type="evidence" value="ECO:0007669"/>
    <property type="project" value="TreeGrafter"/>
</dbReference>
<dbReference type="CDD" id="cd17574">
    <property type="entry name" value="REC_OmpR"/>
    <property type="match status" value="1"/>
</dbReference>
<dbReference type="Proteomes" id="UP000433575">
    <property type="component" value="Unassembled WGS sequence"/>
</dbReference>
<dbReference type="InterPro" id="IPR036388">
    <property type="entry name" value="WH-like_DNA-bd_sf"/>
</dbReference>
<dbReference type="Gene3D" id="3.40.50.2300">
    <property type="match status" value="1"/>
</dbReference>
<dbReference type="Gene3D" id="1.10.10.10">
    <property type="entry name" value="Winged helix-like DNA-binding domain superfamily/Winged helix DNA-binding domain"/>
    <property type="match status" value="1"/>
</dbReference>
<dbReference type="InterPro" id="IPR039420">
    <property type="entry name" value="WalR-like"/>
</dbReference>
<feature type="domain" description="Response regulatory" evidence="8">
    <location>
        <begin position="3"/>
        <end position="116"/>
    </location>
</feature>
<dbReference type="SUPFAM" id="SSF52172">
    <property type="entry name" value="CheY-like"/>
    <property type="match status" value="1"/>
</dbReference>
<dbReference type="InterPro" id="IPR016032">
    <property type="entry name" value="Sig_transdc_resp-reg_C-effctor"/>
</dbReference>
<dbReference type="Gene3D" id="6.10.250.690">
    <property type="match status" value="1"/>
</dbReference>
<evidence type="ECO:0000256" key="5">
    <source>
        <dbReference type="ARBA" id="ARBA00023163"/>
    </source>
</evidence>
<dbReference type="FunFam" id="3.40.50.2300:FF:000001">
    <property type="entry name" value="DNA-binding response regulator PhoB"/>
    <property type="match status" value="1"/>
</dbReference>
<proteinExistence type="predicted"/>
<dbReference type="Pfam" id="PF00072">
    <property type="entry name" value="Response_reg"/>
    <property type="match status" value="1"/>
</dbReference>
<dbReference type="PROSITE" id="PS51755">
    <property type="entry name" value="OMPR_PHOB"/>
    <property type="match status" value="1"/>
</dbReference>
<dbReference type="FunFam" id="1.10.10.10:FF:000018">
    <property type="entry name" value="DNA-binding response regulator ResD"/>
    <property type="match status" value="1"/>
</dbReference>
<dbReference type="SMART" id="SM00862">
    <property type="entry name" value="Trans_reg_C"/>
    <property type="match status" value="1"/>
</dbReference>
<comment type="caution">
    <text evidence="10">The sequence shown here is derived from an EMBL/GenBank/DDBJ whole genome shotgun (WGS) entry which is preliminary data.</text>
</comment>
<dbReference type="OrthoDB" id="9790442at2"/>
<name>A0A6N7S4V2_9FIRM</name>
<evidence type="ECO:0000313" key="13">
    <source>
        <dbReference type="Proteomes" id="UP000480929"/>
    </source>
</evidence>
<dbReference type="EMBL" id="WKPI01000003">
    <property type="protein sequence ID" value="MSC32207.1"/>
    <property type="molecule type" value="Genomic_DNA"/>
</dbReference>
<keyword evidence="1 6" id="KW-0597">Phosphoprotein</keyword>
<dbReference type="GO" id="GO:0006355">
    <property type="term" value="P:regulation of DNA-templated transcription"/>
    <property type="evidence" value="ECO:0007669"/>
    <property type="project" value="InterPro"/>
</dbReference>
<protein>
    <submittedName>
        <fullName evidence="10">Response regulator</fullName>
    </submittedName>
</protein>
<dbReference type="GO" id="GO:0005829">
    <property type="term" value="C:cytosol"/>
    <property type="evidence" value="ECO:0007669"/>
    <property type="project" value="TreeGrafter"/>
</dbReference>
<evidence type="ECO:0000256" key="4">
    <source>
        <dbReference type="ARBA" id="ARBA00023125"/>
    </source>
</evidence>
<evidence type="ECO:0000313" key="11">
    <source>
        <dbReference type="EMBL" id="MSC32207.1"/>
    </source>
</evidence>
<dbReference type="EMBL" id="WKPJ01000004">
    <property type="protein sequence ID" value="MSA88660.1"/>
    <property type="molecule type" value="Genomic_DNA"/>
</dbReference>
<dbReference type="AlphaFoldDB" id="A0A6N7S4V2"/>
<dbReference type="PROSITE" id="PS50110">
    <property type="entry name" value="RESPONSE_REGULATORY"/>
    <property type="match status" value="1"/>
</dbReference>
<keyword evidence="2" id="KW-0902">Two-component regulatory system</keyword>
<dbReference type="PANTHER" id="PTHR48111">
    <property type="entry name" value="REGULATOR OF RPOS"/>
    <property type="match status" value="1"/>
</dbReference>
<reference evidence="12 13" key="1">
    <citation type="journal article" date="2019" name="Nat. Med.">
        <title>A library of human gut bacterial isolates paired with longitudinal multiomics data enables mechanistic microbiome research.</title>
        <authorList>
            <person name="Poyet M."/>
            <person name="Groussin M."/>
            <person name="Gibbons S.M."/>
            <person name="Avila-Pacheco J."/>
            <person name="Jiang X."/>
            <person name="Kearney S.M."/>
            <person name="Perrotta A.R."/>
            <person name="Berdy B."/>
            <person name="Zhao S."/>
            <person name="Lieberman T.D."/>
            <person name="Swanson P.K."/>
            <person name="Smith M."/>
            <person name="Roesemann S."/>
            <person name="Alexander J.E."/>
            <person name="Rich S.A."/>
            <person name="Livny J."/>
            <person name="Vlamakis H."/>
            <person name="Clish C."/>
            <person name="Bullock K."/>
            <person name="Deik A."/>
            <person name="Scott J."/>
            <person name="Pierce K.A."/>
            <person name="Xavier R.J."/>
            <person name="Alm E.J."/>
        </authorList>
    </citation>
    <scope>NUCLEOTIDE SEQUENCE [LARGE SCALE GENOMIC DNA]</scope>
    <source>
        <strain evidence="10 12">BIOML-A4</strain>
        <strain evidence="11 13">BIOML-A5</strain>
    </source>
</reference>
<dbReference type="InterPro" id="IPR011006">
    <property type="entry name" value="CheY-like_superfamily"/>
</dbReference>
<evidence type="ECO:0000256" key="7">
    <source>
        <dbReference type="PROSITE-ProRule" id="PRU01091"/>
    </source>
</evidence>
<keyword evidence="5" id="KW-0804">Transcription</keyword>
<gene>
    <name evidence="11" type="ORF">GKD88_03635</name>
    <name evidence="10" type="ORF">GKE08_04905</name>
</gene>
<feature type="DNA-binding region" description="OmpR/PhoB-type" evidence="7">
    <location>
        <begin position="125"/>
        <end position="224"/>
    </location>
</feature>
<keyword evidence="3" id="KW-0805">Transcription regulation</keyword>
<evidence type="ECO:0000256" key="1">
    <source>
        <dbReference type="ARBA" id="ARBA00022553"/>
    </source>
</evidence>
<dbReference type="GO" id="GO:0000976">
    <property type="term" value="F:transcription cis-regulatory region binding"/>
    <property type="evidence" value="ECO:0007669"/>
    <property type="project" value="TreeGrafter"/>
</dbReference>
<feature type="domain" description="OmpR/PhoB-type" evidence="9">
    <location>
        <begin position="125"/>
        <end position="224"/>
    </location>
</feature>
<evidence type="ECO:0000256" key="3">
    <source>
        <dbReference type="ARBA" id="ARBA00023015"/>
    </source>
</evidence>
<feature type="modified residue" description="4-aspartylphosphate" evidence="6">
    <location>
        <position position="52"/>
    </location>
</feature>
<dbReference type="InterPro" id="IPR001789">
    <property type="entry name" value="Sig_transdc_resp-reg_receiver"/>
</dbReference>
<dbReference type="SMART" id="SM00448">
    <property type="entry name" value="REC"/>
    <property type="match status" value="1"/>
</dbReference>
<evidence type="ECO:0000259" key="8">
    <source>
        <dbReference type="PROSITE" id="PS50110"/>
    </source>
</evidence>
<evidence type="ECO:0000259" key="9">
    <source>
        <dbReference type="PROSITE" id="PS51755"/>
    </source>
</evidence>
<dbReference type="Proteomes" id="UP000480929">
    <property type="component" value="Unassembled WGS sequence"/>
</dbReference>
<sequence length="234" mass="26683">MKTILIVDDNESICNILYHYGKEAGYTMLIAHNGQEGLAYFTNYKPDVILLDVMLPDIDGFEVCQCIRKVSRVPILMITAKTADQDRVMGLDIGADDYILKPFSCQEVMARIRAVLRRTEENPEQADFVYGNLMIQESRNLVSLDGKPINLTKKEMELLVLLASHPGRVYSREILLDLVWGYSGESYDRAVDSCVKRLRAKLDEVPHPCFSIKTIWGVGYSFAYEEKKHEQADH</sequence>
<accession>A0A6N7S4V2</accession>